<dbReference type="InterPro" id="IPR002350">
    <property type="entry name" value="Kazal_dom"/>
</dbReference>
<dbReference type="InterPro" id="IPR036058">
    <property type="entry name" value="Kazal_dom_sf"/>
</dbReference>
<dbReference type="PROSITE" id="PS51465">
    <property type="entry name" value="KAZAL_2"/>
    <property type="match status" value="1"/>
</dbReference>
<keyword evidence="5" id="KW-0106">Calcium</keyword>
<protein>
    <recommendedName>
        <fullName evidence="13">SPARC-like protein 1</fullName>
    </recommendedName>
</protein>
<dbReference type="Pfam" id="PF10591">
    <property type="entry name" value="SPARC_Ca_bdg"/>
    <property type="match status" value="1"/>
</dbReference>
<dbReference type="PANTHER" id="PTHR13866">
    <property type="entry name" value="SPARC OSTEONECTIN"/>
    <property type="match status" value="1"/>
</dbReference>
<dbReference type="PROSITE" id="PS50222">
    <property type="entry name" value="EF_HAND_2"/>
    <property type="match status" value="1"/>
</dbReference>
<dbReference type="EMBL" id="JAYKXH010000011">
    <property type="protein sequence ID" value="KAK7153036.1"/>
    <property type="molecule type" value="Genomic_DNA"/>
</dbReference>
<dbReference type="CDD" id="cd00104">
    <property type="entry name" value="KAZAL_FS"/>
    <property type="match status" value="1"/>
</dbReference>
<sequence>MHLLRHLFLTMAFHLVVVMGGRAQRKQRQAEEKLRPYLGRVDPESLCQLLKCHSPIGSLCQVVKEGGVLAPKCVCPKTCPRQGAPVCSVLGKTYSNECLLHKEACRKKRRIGKAHSGACQVSGTECSQEEFGQFPYRLLDWFLLLSRMGERYTPPAPSQRCLTHTQRTQLAQRRFVLLDRNRDGKLSRRDLRKLHYKRMPLEHCAQRFFQSCDKNKNKKVTPREWTSCLVNRSERWFQDFMSVKMGSPKLCPVLDNNLLI</sequence>
<evidence type="ECO:0000256" key="4">
    <source>
        <dbReference type="ARBA" id="ARBA00022729"/>
    </source>
</evidence>
<evidence type="ECO:0000256" key="8">
    <source>
        <dbReference type="SAM" id="SignalP"/>
    </source>
</evidence>
<dbReference type="FunFam" id="1.10.238.10:FF:000246">
    <property type="entry name" value="Uncharacterized protein, isoform C"/>
    <property type="match status" value="1"/>
</dbReference>
<dbReference type="Gene3D" id="1.10.238.10">
    <property type="entry name" value="EF-hand"/>
    <property type="match status" value="1"/>
</dbReference>
<dbReference type="SMART" id="SM00280">
    <property type="entry name" value="KAZAL"/>
    <property type="match status" value="1"/>
</dbReference>
<evidence type="ECO:0000256" key="3">
    <source>
        <dbReference type="ARBA" id="ARBA00022723"/>
    </source>
</evidence>
<dbReference type="Proteomes" id="UP001364617">
    <property type="component" value="Unassembled WGS sequence"/>
</dbReference>
<evidence type="ECO:0000259" key="10">
    <source>
        <dbReference type="PROSITE" id="PS51465"/>
    </source>
</evidence>
<proteinExistence type="predicted"/>
<dbReference type="GO" id="GO:0005615">
    <property type="term" value="C:extracellular space"/>
    <property type="evidence" value="ECO:0007669"/>
    <property type="project" value="TreeGrafter"/>
</dbReference>
<evidence type="ECO:0000256" key="5">
    <source>
        <dbReference type="ARBA" id="ARBA00022837"/>
    </source>
</evidence>
<organism evidence="11 12">
    <name type="scientific">Phoxinus phoxinus</name>
    <name type="common">Eurasian minnow</name>
    <dbReference type="NCBI Taxonomy" id="58324"/>
    <lineage>
        <taxon>Eukaryota</taxon>
        <taxon>Metazoa</taxon>
        <taxon>Chordata</taxon>
        <taxon>Craniata</taxon>
        <taxon>Vertebrata</taxon>
        <taxon>Euteleostomi</taxon>
        <taxon>Actinopterygii</taxon>
        <taxon>Neopterygii</taxon>
        <taxon>Teleostei</taxon>
        <taxon>Ostariophysi</taxon>
        <taxon>Cypriniformes</taxon>
        <taxon>Leuciscidae</taxon>
        <taxon>Phoxininae</taxon>
        <taxon>Phoxinus</taxon>
    </lineage>
</organism>
<dbReference type="SUPFAM" id="SSF47473">
    <property type="entry name" value="EF-hand"/>
    <property type="match status" value="1"/>
</dbReference>
<evidence type="ECO:0008006" key="13">
    <source>
        <dbReference type="Google" id="ProtNLM"/>
    </source>
</evidence>
<dbReference type="InterPro" id="IPR002048">
    <property type="entry name" value="EF_hand_dom"/>
</dbReference>
<dbReference type="Pfam" id="PF00050">
    <property type="entry name" value="Kazal_1"/>
    <property type="match status" value="1"/>
</dbReference>
<dbReference type="InterPro" id="IPR018247">
    <property type="entry name" value="EF_Hand_1_Ca_BS"/>
</dbReference>
<dbReference type="PROSITE" id="PS00018">
    <property type="entry name" value="EF_HAND_1"/>
    <property type="match status" value="2"/>
</dbReference>
<keyword evidence="6" id="KW-1015">Disulfide bond</keyword>
<evidence type="ECO:0000256" key="7">
    <source>
        <dbReference type="ARBA" id="ARBA00023180"/>
    </source>
</evidence>
<reference evidence="11 12" key="1">
    <citation type="submission" date="2024-02" db="EMBL/GenBank/DDBJ databases">
        <title>Chromosome-level genome assembly of the Eurasian Minnow (Phoxinus phoxinus).</title>
        <authorList>
            <person name="Oriowo T.O."/>
            <person name="Martin S."/>
            <person name="Stange M."/>
            <person name="Chrysostomakis Y."/>
            <person name="Brown T."/>
            <person name="Winkler S."/>
            <person name="Kukowka S."/>
            <person name="Myers E.W."/>
            <person name="Bohne A."/>
        </authorList>
    </citation>
    <scope>NUCLEOTIDE SEQUENCE [LARGE SCALE GENOMIC DNA]</scope>
    <source>
        <strain evidence="11">ZFMK-TIS-60720</strain>
        <tissue evidence="11">Whole Organism</tissue>
    </source>
</reference>
<dbReference type="GO" id="GO:0050840">
    <property type="term" value="F:extracellular matrix binding"/>
    <property type="evidence" value="ECO:0007669"/>
    <property type="project" value="TreeGrafter"/>
</dbReference>
<feature type="domain" description="Kazal-like" evidence="10">
    <location>
        <begin position="67"/>
        <end position="121"/>
    </location>
</feature>
<comment type="subcellular location">
    <subcellularLocation>
        <location evidence="1">Secreted</location>
        <location evidence="1">Extracellular space</location>
        <location evidence="1">Extracellular matrix</location>
    </subcellularLocation>
</comment>
<dbReference type="InterPro" id="IPR019577">
    <property type="entry name" value="SPARC/Testican_Ca-bd-dom"/>
</dbReference>
<comment type="caution">
    <text evidence="11">The sequence shown here is derived from an EMBL/GenBank/DDBJ whole genome shotgun (WGS) entry which is preliminary data.</text>
</comment>
<gene>
    <name evidence="11" type="ORF">R3I93_011069</name>
</gene>
<dbReference type="FunFam" id="3.30.60.30:FF:000078">
    <property type="entry name" value="Predicted protein"/>
    <property type="match status" value="1"/>
</dbReference>
<evidence type="ECO:0000256" key="6">
    <source>
        <dbReference type="ARBA" id="ARBA00023157"/>
    </source>
</evidence>
<evidence type="ECO:0000256" key="1">
    <source>
        <dbReference type="ARBA" id="ARBA00004498"/>
    </source>
</evidence>
<dbReference type="GO" id="GO:0005509">
    <property type="term" value="F:calcium ion binding"/>
    <property type="evidence" value="ECO:0007669"/>
    <property type="project" value="InterPro"/>
</dbReference>
<dbReference type="InterPro" id="IPR011992">
    <property type="entry name" value="EF-hand-dom_pair"/>
</dbReference>
<dbReference type="GO" id="GO:0005518">
    <property type="term" value="F:collagen binding"/>
    <property type="evidence" value="ECO:0007669"/>
    <property type="project" value="TreeGrafter"/>
</dbReference>
<keyword evidence="7" id="KW-0325">Glycoprotein</keyword>
<keyword evidence="2" id="KW-0964">Secreted</keyword>
<keyword evidence="12" id="KW-1185">Reference proteome</keyword>
<accession>A0AAN9CZE8</accession>
<keyword evidence="4 8" id="KW-0732">Signal</keyword>
<evidence type="ECO:0000313" key="11">
    <source>
        <dbReference type="EMBL" id="KAK7153036.1"/>
    </source>
</evidence>
<dbReference type="CDD" id="cd00252">
    <property type="entry name" value="EFh_SPARC_EC"/>
    <property type="match status" value="1"/>
</dbReference>
<dbReference type="SUPFAM" id="SSF100895">
    <property type="entry name" value="Kazal-type serine protease inhibitors"/>
    <property type="match status" value="1"/>
</dbReference>
<dbReference type="AlphaFoldDB" id="A0AAN9CZE8"/>
<feature type="domain" description="EF-hand" evidence="9">
    <location>
        <begin position="166"/>
        <end position="201"/>
    </location>
</feature>
<evidence type="ECO:0000256" key="2">
    <source>
        <dbReference type="ARBA" id="ARBA00022525"/>
    </source>
</evidence>
<dbReference type="Gene3D" id="3.30.60.30">
    <property type="match status" value="1"/>
</dbReference>
<evidence type="ECO:0000259" key="9">
    <source>
        <dbReference type="PROSITE" id="PS50222"/>
    </source>
</evidence>
<dbReference type="PANTHER" id="PTHR13866:SF31">
    <property type="entry name" value="SPARC-LIKE 2"/>
    <property type="match status" value="1"/>
</dbReference>
<keyword evidence="3" id="KW-0479">Metal-binding</keyword>
<evidence type="ECO:0000313" key="12">
    <source>
        <dbReference type="Proteomes" id="UP001364617"/>
    </source>
</evidence>
<feature type="chain" id="PRO_5042843904" description="SPARC-like protein 1" evidence="8">
    <location>
        <begin position="24"/>
        <end position="260"/>
    </location>
</feature>
<name>A0AAN9CZE8_9TELE</name>
<feature type="signal peptide" evidence="8">
    <location>
        <begin position="1"/>
        <end position="23"/>
    </location>
</feature>